<keyword evidence="2" id="KW-0472">Membrane</keyword>
<evidence type="ECO:0000256" key="1">
    <source>
        <dbReference type="ARBA" id="ARBA00035112"/>
    </source>
</evidence>
<dbReference type="InterPro" id="IPR021765">
    <property type="entry name" value="UstYa-like"/>
</dbReference>
<protein>
    <recommendedName>
        <fullName evidence="5">Tat pathway signal sequence</fullName>
    </recommendedName>
</protein>
<dbReference type="GeneID" id="37129604"/>
<dbReference type="Proteomes" id="UP000247647">
    <property type="component" value="Unassembled WGS sequence"/>
</dbReference>
<dbReference type="Pfam" id="PF11807">
    <property type="entry name" value="UstYa"/>
    <property type="match status" value="1"/>
</dbReference>
<feature type="transmembrane region" description="Helical" evidence="2">
    <location>
        <begin position="35"/>
        <end position="51"/>
    </location>
</feature>
<organism evidence="3 4">
    <name type="scientific">Aspergillus neoniger (strain CBS 115656)</name>
    <dbReference type="NCBI Taxonomy" id="1448310"/>
    <lineage>
        <taxon>Eukaryota</taxon>
        <taxon>Fungi</taxon>
        <taxon>Dikarya</taxon>
        <taxon>Ascomycota</taxon>
        <taxon>Pezizomycotina</taxon>
        <taxon>Eurotiomycetes</taxon>
        <taxon>Eurotiomycetidae</taxon>
        <taxon>Eurotiales</taxon>
        <taxon>Aspergillaceae</taxon>
        <taxon>Aspergillus</taxon>
        <taxon>Aspergillus subgen. Circumdati</taxon>
    </lineage>
</organism>
<dbReference type="GO" id="GO:0043386">
    <property type="term" value="P:mycotoxin biosynthetic process"/>
    <property type="evidence" value="ECO:0007669"/>
    <property type="project" value="InterPro"/>
</dbReference>
<keyword evidence="2" id="KW-1133">Transmembrane helix</keyword>
<name>A0A318YSG3_ASPNB</name>
<dbReference type="EMBL" id="KZ821450">
    <property type="protein sequence ID" value="PYH37449.1"/>
    <property type="molecule type" value="Genomic_DNA"/>
</dbReference>
<sequence length="286" mass="33131">MQDSRYTSLSTTEDYQPQSGVFHKPSRWEVHRKRTYLLLAAAGLLYIYPFIHTVQSLLLSDSAPSAFAQVDVLRTTWKEFHWNTEYSPQNHSDADQLWAAINPAHGIIAVDRQWAAQNHWPQSMTMPDDDSKGVYLLEAYHQLHCLVSLRFPNSNVVFFHRDVWCLVELMMFPCGVGQQMLRLTFWEAVERRPYTHHPSNHMEHCFDYLRQIVQCNADNTPLFTFGEFRAGDGQLHRCRDWDQLHDYATEKSACYRDSVAGIPLKEHFGYCESAGMDGLEANAFHG</sequence>
<keyword evidence="2" id="KW-0812">Transmembrane</keyword>
<evidence type="ECO:0000313" key="3">
    <source>
        <dbReference type="EMBL" id="PYH37449.1"/>
    </source>
</evidence>
<dbReference type="OrthoDB" id="3687641at2759"/>
<keyword evidence="4" id="KW-1185">Reference proteome</keyword>
<evidence type="ECO:0000256" key="2">
    <source>
        <dbReference type="SAM" id="Phobius"/>
    </source>
</evidence>
<dbReference type="PANTHER" id="PTHR33365:SF6">
    <property type="entry name" value="OXIDASE USTYA"/>
    <property type="match status" value="1"/>
</dbReference>
<reference evidence="3" key="1">
    <citation type="submission" date="2016-12" db="EMBL/GenBank/DDBJ databases">
        <title>The genomes of Aspergillus section Nigri reveals drivers in fungal speciation.</title>
        <authorList>
            <consortium name="DOE Joint Genome Institute"/>
            <person name="Vesth T.C."/>
            <person name="Nybo J."/>
            <person name="Theobald S."/>
            <person name="Brandl J."/>
            <person name="Frisvad J.C."/>
            <person name="Nielsen K.F."/>
            <person name="Lyhne E.K."/>
            <person name="Kogle M.E."/>
            <person name="Kuo A."/>
            <person name="Riley R."/>
            <person name="Clum A."/>
            <person name="Nolan M."/>
            <person name="Lipzen A."/>
            <person name="Salamov A."/>
            <person name="Henrissat B."/>
            <person name="Wiebenga A."/>
            <person name="De Vries R.P."/>
            <person name="Grigoriev I.V."/>
            <person name="Mortensen U.H."/>
            <person name="Andersen M.R."/>
            <person name="Baker S.E."/>
        </authorList>
    </citation>
    <scope>NUCLEOTIDE SEQUENCE [LARGE SCALE GENOMIC DNA]</scope>
    <source>
        <strain evidence="3">CBS 115656</strain>
    </source>
</reference>
<proteinExistence type="inferred from homology"/>
<gene>
    <name evidence="3" type="ORF">BO87DRAFT_423066</name>
</gene>
<dbReference type="AlphaFoldDB" id="A0A318YSG3"/>
<evidence type="ECO:0000313" key="4">
    <source>
        <dbReference type="Proteomes" id="UP000247647"/>
    </source>
</evidence>
<evidence type="ECO:0008006" key="5">
    <source>
        <dbReference type="Google" id="ProtNLM"/>
    </source>
</evidence>
<dbReference type="RefSeq" id="XP_025482927.1">
    <property type="nucleotide sequence ID" value="XM_025627148.1"/>
</dbReference>
<accession>A0A318YSG3</accession>
<dbReference type="PANTHER" id="PTHR33365">
    <property type="entry name" value="YALI0B05434P"/>
    <property type="match status" value="1"/>
</dbReference>
<comment type="similarity">
    <text evidence="1">Belongs to the ustYa family.</text>
</comment>